<dbReference type="EMBL" id="CSBK01001344">
    <property type="protein sequence ID" value="COY56697.1"/>
    <property type="molecule type" value="Genomic_DNA"/>
</dbReference>
<proteinExistence type="predicted"/>
<protein>
    <submittedName>
        <fullName evidence="1">Uncharacterized protein</fullName>
    </submittedName>
</protein>
<gene>
    <name evidence="1" type="ORF">ERS007739_02808</name>
</gene>
<reference evidence="2" key="1">
    <citation type="submission" date="2015-03" db="EMBL/GenBank/DDBJ databases">
        <authorList>
            <consortium name="Pathogen Informatics"/>
        </authorList>
    </citation>
    <scope>NUCLEOTIDE SEQUENCE [LARGE SCALE GENOMIC DNA]</scope>
    <source>
        <strain evidence="2">N09902308</strain>
    </source>
</reference>
<dbReference type="Proteomes" id="UP000039021">
    <property type="component" value="Unassembled WGS sequence"/>
</dbReference>
<comment type="caution">
    <text evidence="1">The sequence shown here is derived from an EMBL/GenBank/DDBJ whole genome shotgun (WGS) entry which is preliminary data.</text>
</comment>
<name>A0A916P8F9_MYCTX</name>
<evidence type="ECO:0000313" key="2">
    <source>
        <dbReference type="Proteomes" id="UP000039021"/>
    </source>
</evidence>
<sequence>MGISNSSIVNASWVMALMSPSMGISMLEPVVAPRDFGNGALVGETA</sequence>
<dbReference type="AlphaFoldDB" id="A0A916P8F9"/>
<evidence type="ECO:0000313" key="1">
    <source>
        <dbReference type="EMBL" id="COY56697.1"/>
    </source>
</evidence>
<organism evidence="1 2">
    <name type="scientific">Mycobacterium tuberculosis</name>
    <dbReference type="NCBI Taxonomy" id="1773"/>
    <lineage>
        <taxon>Bacteria</taxon>
        <taxon>Bacillati</taxon>
        <taxon>Actinomycetota</taxon>
        <taxon>Actinomycetes</taxon>
        <taxon>Mycobacteriales</taxon>
        <taxon>Mycobacteriaceae</taxon>
        <taxon>Mycobacterium</taxon>
        <taxon>Mycobacterium tuberculosis complex</taxon>
    </lineage>
</organism>
<accession>A0A916P8F9</accession>